<reference evidence="7 8" key="1">
    <citation type="submission" date="2019-02" db="EMBL/GenBank/DDBJ databases">
        <title>Deep-cultivation of Planctomycetes and their phenomic and genomic characterization uncovers novel biology.</title>
        <authorList>
            <person name="Wiegand S."/>
            <person name="Jogler M."/>
            <person name="Boedeker C."/>
            <person name="Pinto D."/>
            <person name="Vollmers J."/>
            <person name="Rivas-Marin E."/>
            <person name="Kohn T."/>
            <person name="Peeters S.H."/>
            <person name="Heuer A."/>
            <person name="Rast P."/>
            <person name="Oberbeckmann S."/>
            <person name="Bunk B."/>
            <person name="Jeske O."/>
            <person name="Meyerdierks A."/>
            <person name="Storesund J.E."/>
            <person name="Kallscheuer N."/>
            <person name="Luecker S."/>
            <person name="Lage O.M."/>
            <person name="Pohl T."/>
            <person name="Merkel B.J."/>
            <person name="Hornburger P."/>
            <person name="Mueller R.-W."/>
            <person name="Bruemmer F."/>
            <person name="Labrenz M."/>
            <person name="Spormann A.M."/>
            <person name="Op Den Camp H."/>
            <person name="Overmann J."/>
            <person name="Amann R."/>
            <person name="Jetten M.S.M."/>
            <person name="Mascher T."/>
            <person name="Medema M.H."/>
            <person name="Devos D.P."/>
            <person name="Kaster A.-K."/>
            <person name="Ovreas L."/>
            <person name="Rohde M."/>
            <person name="Galperin M.Y."/>
            <person name="Jogler C."/>
        </authorList>
    </citation>
    <scope>NUCLEOTIDE SEQUENCE [LARGE SCALE GENOMIC DNA]</scope>
    <source>
        <strain evidence="7 8">Mal64</strain>
    </source>
</reference>
<evidence type="ECO:0000256" key="5">
    <source>
        <dbReference type="HAMAP-Rule" id="MF_00265"/>
    </source>
</evidence>
<evidence type="ECO:0000259" key="6">
    <source>
        <dbReference type="Pfam" id="PF01850"/>
    </source>
</evidence>
<keyword evidence="2 5" id="KW-0540">Nuclease</keyword>
<gene>
    <name evidence="7" type="primary">vapC_1</name>
    <name evidence="5" type="synonym">vapC</name>
    <name evidence="7" type="ORF">Mal64_23650</name>
</gene>
<keyword evidence="1 5" id="KW-1277">Toxin-antitoxin system</keyword>
<organism evidence="7 8">
    <name type="scientific">Pseudobythopirellula maris</name>
    <dbReference type="NCBI Taxonomy" id="2527991"/>
    <lineage>
        <taxon>Bacteria</taxon>
        <taxon>Pseudomonadati</taxon>
        <taxon>Planctomycetota</taxon>
        <taxon>Planctomycetia</taxon>
        <taxon>Pirellulales</taxon>
        <taxon>Lacipirellulaceae</taxon>
        <taxon>Pseudobythopirellula</taxon>
    </lineage>
</organism>
<sequence length="135" mass="15175">MKRYLLDTNVLLRFLLADHPRLTPKARRLFERAQAGECRLVLTDVALAEAVWVLESHYRVGRKAITETLGSLIGKPGVACPHQAVLTDALQRYGEKKCDFYDCYLAAMAADSGDAVASFDRDLRKFDDVELWDGT</sequence>
<comment type="caution">
    <text evidence="7">The sequence shown here is derived from an EMBL/GenBank/DDBJ whole genome shotgun (WGS) entry which is preliminary data.</text>
</comment>
<evidence type="ECO:0000313" key="8">
    <source>
        <dbReference type="Proteomes" id="UP000315440"/>
    </source>
</evidence>
<dbReference type="GO" id="GO:0004540">
    <property type="term" value="F:RNA nuclease activity"/>
    <property type="evidence" value="ECO:0007669"/>
    <property type="project" value="InterPro"/>
</dbReference>
<dbReference type="InterPro" id="IPR022907">
    <property type="entry name" value="VapC_family"/>
</dbReference>
<dbReference type="HAMAP" id="MF_00265">
    <property type="entry name" value="VapC_Nob1"/>
    <property type="match status" value="1"/>
</dbReference>
<dbReference type="Proteomes" id="UP000315440">
    <property type="component" value="Unassembled WGS sequence"/>
</dbReference>
<dbReference type="GO" id="GO:0004519">
    <property type="term" value="F:endonuclease activity"/>
    <property type="evidence" value="ECO:0007669"/>
    <property type="project" value="UniProtKB-KW"/>
</dbReference>
<dbReference type="EMBL" id="SJPQ01000002">
    <property type="protein sequence ID" value="TWT88877.1"/>
    <property type="molecule type" value="Genomic_DNA"/>
</dbReference>
<evidence type="ECO:0000256" key="2">
    <source>
        <dbReference type="ARBA" id="ARBA00022722"/>
    </source>
</evidence>
<evidence type="ECO:0000313" key="7">
    <source>
        <dbReference type="EMBL" id="TWT88877.1"/>
    </source>
</evidence>
<dbReference type="AlphaFoldDB" id="A0A5C5ZPP5"/>
<dbReference type="EC" id="3.1.-.-" evidence="5"/>
<feature type="domain" description="PIN" evidence="6">
    <location>
        <begin position="4"/>
        <end position="127"/>
    </location>
</feature>
<dbReference type="GO" id="GO:0016787">
    <property type="term" value="F:hydrolase activity"/>
    <property type="evidence" value="ECO:0007669"/>
    <property type="project" value="UniProtKB-KW"/>
</dbReference>
<comment type="function">
    <text evidence="5">Toxic component of a toxin-antitoxin (TA) system. An RNase.</text>
</comment>
<dbReference type="Gene3D" id="3.40.50.1010">
    <property type="entry name" value="5'-nuclease"/>
    <property type="match status" value="1"/>
</dbReference>
<dbReference type="GO" id="GO:0090729">
    <property type="term" value="F:toxin activity"/>
    <property type="evidence" value="ECO:0007669"/>
    <property type="project" value="UniProtKB-KW"/>
</dbReference>
<name>A0A5C5ZPP5_9BACT</name>
<keyword evidence="5" id="KW-0460">Magnesium</keyword>
<protein>
    <recommendedName>
        <fullName evidence="5">Ribonuclease VapC</fullName>
        <shortName evidence="5">RNase VapC</shortName>
        <ecNumber evidence="5">3.1.-.-</ecNumber>
    </recommendedName>
    <alternativeName>
        <fullName evidence="5">Toxin VapC</fullName>
    </alternativeName>
</protein>
<dbReference type="GO" id="GO:0000287">
    <property type="term" value="F:magnesium ion binding"/>
    <property type="evidence" value="ECO:0007669"/>
    <property type="project" value="UniProtKB-UniRule"/>
</dbReference>
<evidence type="ECO:0000256" key="3">
    <source>
        <dbReference type="ARBA" id="ARBA00022723"/>
    </source>
</evidence>
<dbReference type="InterPro" id="IPR029060">
    <property type="entry name" value="PIN-like_dom_sf"/>
</dbReference>
<comment type="cofactor">
    <cofactor evidence="5">
        <name>Mg(2+)</name>
        <dbReference type="ChEBI" id="CHEBI:18420"/>
    </cofactor>
</comment>
<dbReference type="CDD" id="cd18683">
    <property type="entry name" value="PIN_VapC-like"/>
    <property type="match status" value="1"/>
</dbReference>
<dbReference type="Pfam" id="PF01850">
    <property type="entry name" value="PIN"/>
    <property type="match status" value="1"/>
</dbReference>
<evidence type="ECO:0000256" key="1">
    <source>
        <dbReference type="ARBA" id="ARBA00022649"/>
    </source>
</evidence>
<dbReference type="InterPro" id="IPR002716">
    <property type="entry name" value="PIN_dom"/>
</dbReference>
<keyword evidence="7" id="KW-0255">Endonuclease</keyword>
<accession>A0A5C5ZPP5</accession>
<feature type="binding site" evidence="5">
    <location>
        <position position="7"/>
    </location>
    <ligand>
        <name>Mg(2+)</name>
        <dbReference type="ChEBI" id="CHEBI:18420"/>
    </ligand>
</feature>
<keyword evidence="3 5" id="KW-0479">Metal-binding</keyword>
<keyword evidence="5" id="KW-0800">Toxin</keyword>
<evidence type="ECO:0000256" key="4">
    <source>
        <dbReference type="ARBA" id="ARBA00022801"/>
    </source>
</evidence>
<dbReference type="RefSeq" id="WP_146400310.1">
    <property type="nucleotide sequence ID" value="NZ_SJPQ01000002.1"/>
</dbReference>
<dbReference type="SUPFAM" id="SSF88723">
    <property type="entry name" value="PIN domain-like"/>
    <property type="match status" value="1"/>
</dbReference>
<feature type="binding site" evidence="5">
    <location>
        <position position="102"/>
    </location>
    <ligand>
        <name>Mg(2+)</name>
        <dbReference type="ChEBI" id="CHEBI:18420"/>
    </ligand>
</feature>
<keyword evidence="8" id="KW-1185">Reference proteome</keyword>
<keyword evidence="4 5" id="KW-0378">Hydrolase</keyword>
<dbReference type="OrthoDB" id="69291at2"/>
<comment type="similarity">
    <text evidence="5">Belongs to the PINc/VapC protein family.</text>
</comment>
<proteinExistence type="inferred from homology"/>